<name>A0A0F8WGA6_9ZZZZ</name>
<keyword evidence="1" id="KW-0812">Transmembrane</keyword>
<dbReference type="AlphaFoldDB" id="A0A0F8WGA6"/>
<organism evidence="2">
    <name type="scientific">marine sediment metagenome</name>
    <dbReference type="NCBI Taxonomy" id="412755"/>
    <lineage>
        <taxon>unclassified sequences</taxon>
        <taxon>metagenomes</taxon>
        <taxon>ecological metagenomes</taxon>
    </lineage>
</organism>
<reference evidence="2" key="1">
    <citation type="journal article" date="2015" name="Nature">
        <title>Complex archaea that bridge the gap between prokaryotes and eukaryotes.</title>
        <authorList>
            <person name="Spang A."/>
            <person name="Saw J.H."/>
            <person name="Jorgensen S.L."/>
            <person name="Zaremba-Niedzwiedzka K."/>
            <person name="Martijn J."/>
            <person name="Lind A.E."/>
            <person name="van Eijk R."/>
            <person name="Schleper C."/>
            <person name="Guy L."/>
            <person name="Ettema T.J."/>
        </authorList>
    </citation>
    <scope>NUCLEOTIDE SEQUENCE</scope>
</reference>
<evidence type="ECO:0000313" key="2">
    <source>
        <dbReference type="EMBL" id="KKK55628.1"/>
    </source>
</evidence>
<evidence type="ECO:0000256" key="1">
    <source>
        <dbReference type="SAM" id="Phobius"/>
    </source>
</evidence>
<dbReference type="EMBL" id="LAZR01065397">
    <property type="protein sequence ID" value="KKK55628.1"/>
    <property type="molecule type" value="Genomic_DNA"/>
</dbReference>
<gene>
    <name evidence="2" type="ORF">LCGC14_3072650</name>
</gene>
<sequence length="148" mass="16814">MKFMIQKENRIGLIQVIIGLVLLILAIIWYIALFIDVRFCIFSCDIIILFQGDLGLLFIIVGIHSLLPTPLMKGLLLLIIGSLLTDVGLYFTRYLLLNIRNLILSGKSIFVYWTISMTIVGILILIYGIIEIRRKAFARINKTSALND</sequence>
<feature type="transmembrane region" description="Helical" evidence="1">
    <location>
        <begin position="39"/>
        <end position="63"/>
    </location>
</feature>
<keyword evidence="1" id="KW-1133">Transmembrane helix</keyword>
<keyword evidence="1" id="KW-0472">Membrane</keyword>
<accession>A0A0F8WGA6</accession>
<comment type="caution">
    <text evidence="2">The sequence shown here is derived from an EMBL/GenBank/DDBJ whole genome shotgun (WGS) entry which is preliminary data.</text>
</comment>
<feature type="transmembrane region" description="Helical" evidence="1">
    <location>
        <begin position="12"/>
        <end position="33"/>
    </location>
</feature>
<protein>
    <submittedName>
        <fullName evidence="2">Uncharacterized protein</fullName>
    </submittedName>
</protein>
<feature type="transmembrane region" description="Helical" evidence="1">
    <location>
        <begin position="109"/>
        <end position="130"/>
    </location>
</feature>
<feature type="transmembrane region" description="Helical" evidence="1">
    <location>
        <begin position="75"/>
        <end position="97"/>
    </location>
</feature>
<proteinExistence type="predicted"/>